<reference evidence="1" key="1">
    <citation type="submission" date="2021-02" db="EMBL/GenBank/DDBJ databases">
        <authorList>
            <person name="Dougan E. K."/>
            <person name="Rhodes N."/>
            <person name="Thang M."/>
            <person name="Chan C."/>
        </authorList>
    </citation>
    <scope>NUCLEOTIDE SEQUENCE</scope>
</reference>
<evidence type="ECO:0000313" key="1">
    <source>
        <dbReference type="EMBL" id="CAE7241649.1"/>
    </source>
</evidence>
<comment type="caution">
    <text evidence="1">The sequence shown here is derived from an EMBL/GenBank/DDBJ whole genome shotgun (WGS) entry which is preliminary data.</text>
</comment>
<sequence>MSADQMVCQIGEVCASGKPEFEQSSLGVVLDNLPPPCKPDLDLVDVSLCPIYPIESESREDQSWTLNLRTPSTSSLTPRYHDVPPGTLLPPDGRSHWLHVMRMNEFCKDVTAYPPKFKHTVLQRRQRDLDATENHIQRKLGSCMAMMASLA</sequence>
<organism evidence="1 2">
    <name type="scientific">Symbiodinium pilosum</name>
    <name type="common">Dinoflagellate</name>
    <dbReference type="NCBI Taxonomy" id="2952"/>
    <lineage>
        <taxon>Eukaryota</taxon>
        <taxon>Sar</taxon>
        <taxon>Alveolata</taxon>
        <taxon>Dinophyceae</taxon>
        <taxon>Suessiales</taxon>
        <taxon>Symbiodiniaceae</taxon>
        <taxon>Symbiodinium</taxon>
    </lineage>
</organism>
<evidence type="ECO:0000313" key="2">
    <source>
        <dbReference type="Proteomes" id="UP000649617"/>
    </source>
</evidence>
<dbReference type="Proteomes" id="UP000649617">
    <property type="component" value="Unassembled WGS sequence"/>
</dbReference>
<keyword evidence="2" id="KW-1185">Reference proteome</keyword>
<dbReference type="AlphaFoldDB" id="A0A812LGW3"/>
<dbReference type="OrthoDB" id="425306at2759"/>
<dbReference type="EMBL" id="CAJNIZ010005418">
    <property type="protein sequence ID" value="CAE7241649.1"/>
    <property type="molecule type" value="Genomic_DNA"/>
</dbReference>
<name>A0A812LGW3_SYMPI</name>
<protein>
    <submittedName>
        <fullName evidence="1">Uncharacterized protein</fullName>
    </submittedName>
</protein>
<accession>A0A812LGW3</accession>
<proteinExistence type="predicted"/>
<gene>
    <name evidence="1" type="ORF">SPIL2461_LOCUS4201</name>
</gene>